<dbReference type="InterPro" id="IPR019137">
    <property type="entry name" value="Nck-associated_protein-1"/>
</dbReference>
<reference evidence="1 2" key="1">
    <citation type="submission" date="2021-04" db="EMBL/GenBank/DDBJ databases">
        <authorList>
            <person name="De Guttry C."/>
            <person name="Zahm M."/>
            <person name="Klopp C."/>
            <person name="Cabau C."/>
            <person name="Louis A."/>
            <person name="Berthelot C."/>
            <person name="Parey E."/>
            <person name="Roest Crollius H."/>
            <person name="Montfort J."/>
            <person name="Robinson-Rechavi M."/>
            <person name="Bucao C."/>
            <person name="Bouchez O."/>
            <person name="Gislard M."/>
            <person name="Lluch J."/>
            <person name="Milhes M."/>
            <person name="Lampietro C."/>
            <person name="Lopez Roques C."/>
            <person name="Donnadieu C."/>
            <person name="Braasch I."/>
            <person name="Desvignes T."/>
            <person name="Postlethwait J."/>
            <person name="Bobe J."/>
            <person name="Wedekind C."/>
            <person name="Guiguen Y."/>
        </authorList>
    </citation>
    <scope>NUCLEOTIDE SEQUENCE [LARGE SCALE GENOMIC DNA]</scope>
    <source>
        <strain evidence="1">Cs_M1</strain>
        <tissue evidence="1">Blood</tissue>
    </source>
</reference>
<evidence type="ECO:0000313" key="1">
    <source>
        <dbReference type="EMBL" id="KAK6320863.1"/>
    </source>
</evidence>
<organism evidence="1 2">
    <name type="scientific">Coregonus suidteri</name>
    <dbReference type="NCBI Taxonomy" id="861788"/>
    <lineage>
        <taxon>Eukaryota</taxon>
        <taxon>Metazoa</taxon>
        <taxon>Chordata</taxon>
        <taxon>Craniata</taxon>
        <taxon>Vertebrata</taxon>
        <taxon>Euteleostomi</taxon>
        <taxon>Actinopterygii</taxon>
        <taxon>Neopterygii</taxon>
        <taxon>Teleostei</taxon>
        <taxon>Protacanthopterygii</taxon>
        <taxon>Salmoniformes</taxon>
        <taxon>Salmonidae</taxon>
        <taxon>Coregoninae</taxon>
        <taxon>Coregonus</taxon>
    </lineage>
</organism>
<dbReference type="PANTHER" id="PTHR12093:SF9">
    <property type="entry name" value="NCK-ASSOCIATED PROTEIN 1-LIKE"/>
    <property type="match status" value="1"/>
</dbReference>
<protein>
    <submittedName>
        <fullName evidence="1">Uncharacterized protein</fullName>
    </submittedName>
</protein>
<proteinExistence type="predicted"/>
<dbReference type="AlphaFoldDB" id="A0AAN8LXY2"/>
<dbReference type="GO" id="GO:0030866">
    <property type="term" value="P:cortical actin cytoskeleton organization"/>
    <property type="evidence" value="ECO:0007669"/>
    <property type="project" value="TreeGrafter"/>
</dbReference>
<dbReference type="GO" id="GO:0016477">
    <property type="term" value="P:cell migration"/>
    <property type="evidence" value="ECO:0007669"/>
    <property type="project" value="TreeGrafter"/>
</dbReference>
<dbReference type="PANTHER" id="PTHR12093">
    <property type="entry name" value="NCK-ASSOCIATED PROTEIN 1"/>
    <property type="match status" value="1"/>
</dbReference>
<name>A0AAN8LXY2_9TELE</name>
<evidence type="ECO:0000313" key="2">
    <source>
        <dbReference type="Proteomes" id="UP001356427"/>
    </source>
</evidence>
<gene>
    <name evidence="1" type="ORF">J4Q44_G00078390</name>
</gene>
<dbReference type="Pfam" id="PF09735">
    <property type="entry name" value="Nckap1"/>
    <property type="match status" value="3"/>
</dbReference>
<dbReference type="EMBL" id="JAGTTL010000006">
    <property type="protein sequence ID" value="KAK6320863.1"/>
    <property type="molecule type" value="Genomic_DNA"/>
</dbReference>
<accession>A0AAN8LXY2</accession>
<dbReference type="GO" id="GO:0031209">
    <property type="term" value="C:SCAR complex"/>
    <property type="evidence" value="ECO:0007669"/>
    <property type="project" value="TreeGrafter"/>
</dbReference>
<dbReference type="GO" id="GO:0030031">
    <property type="term" value="P:cell projection assembly"/>
    <property type="evidence" value="ECO:0007669"/>
    <property type="project" value="TreeGrafter"/>
</dbReference>
<dbReference type="Proteomes" id="UP001356427">
    <property type="component" value="Unassembled WGS sequence"/>
</dbReference>
<comment type="caution">
    <text evidence="1">The sequence shown here is derived from an EMBL/GenBank/DDBJ whole genome shotgun (WGS) entry which is preliminary data.</text>
</comment>
<sequence>MNFDFTNTYLELIVTYTSIIVMLLRIDDMKVLVSMYNCAHEMPNGNSGFLLHHSSLNTNQSSQELWKTALCSGLYRQTSSGMRTLNIHKAYTSVPKALRLLKGYPDLAKVMNMTQFHTKMLDNVQEMLHKTSDLSILWSVVLVYSTMGRIQNQPLAPSHSVNQQYPEEVKLVIENMDVLVQMRANFDKPEAMANLQKRLPAGENVLKRMTIIGVTLSHWKT</sequence>
<keyword evidence="2" id="KW-1185">Reference proteome</keyword>
<dbReference type="GO" id="GO:0048812">
    <property type="term" value="P:neuron projection morphogenesis"/>
    <property type="evidence" value="ECO:0007669"/>
    <property type="project" value="TreeGrafter"/>
</dbReference>